<comment type="caution">
    <text evidence="2">The sequence shown here is derived from an EMBL/GenBank/DDBJ whole genome shotgun (WGS) entry which is preliminary data.</text>
</comment>
<dbReference type="EMBL" id="LKAM01000008">
    <property type="protein sequence ID" value="KUM47223.1"/>
    <property type="molecule type" value="Genomic_DNA"/>
</dbReference>
<proteinExistence type="predicted"/>
<gene>
    <name evidence="3" type="ORF">ABT39_MTgene2949</name>
    <name evidence="2" type="ORF">ABT39_MTgene4092</name>
    <name evidence="1" type="ORF">ABT39_MTgene6229</name>
</gene>
<reference evidence="2" key="1">
    <citation type="journal article" date="2015" name="Genome Biol. Evol.">
        <title>Organellar Genomes of White Spruce (Picea glauca): Assembly and Annotation.</title>
        <authorList>
            <person name="Jackman S.D."/>
            <person name="Warren R.L."/>
            <person name="Gibb E.A."/>
            <person name="Vandervalk B.P."/>
            <person name="Mohamadi H."/>
            <person name="Chu J."/>
            <person name="Raymond A."/>
            <person name="Pleasance S."/>
            <person name="Coope R."/>
            <person name="Wildung M.R."/>
            <person name="Ritland C.E."/>
            <person name="Bousquet J."/>
            <person name="Jones S.J."/>
            <person name="Bohlmann J."/>
            <person name="Birol I."/>
        </authorList>
    </citation>
    <scope>NUCLEOTIDE SEQUENCE [LARGE SCALE GENOMIC DNA]</scope>
    <source>
        <tissue evidence="2">Flushing bud</tissue>
    </source>
</reference>
<sequence>MLGFVRMLGKENKGKGFILRQRIVVPSVSRGIGTTINLTFTMAGTSTDPMIRLPVFHGTGRADAEQHWFICEAIWAVNRVTDNAVKIAQLETTLRDHALQRYMKSKIDVPAGQTSTLDEIIKRFD</sequence>
<organism evidence="2">
    <name type="scientific">Picea glauca</name>
    <name type="common">White spruce</name>
    <name type="synonym">Pinus glauca</name>
    <dbReference type="NCBI Taxonomy" id="3330"/>
    <lineage>
        <taxon>Eukaryota</taxon>
        <taxon>Viridiplantae</taxon>
        <taxon>Streptophyta</taxon>
        <taxon>Embryophyta</taxon>
        <taxon>Tracheophyta</taxon>
        <taxon>Spermatophyta</taxon>
        <taxon>Pinopsida</taxon>
        <taxon>Pinidae</taxon>
        <taxon>Conifers I</taxon>
        <taxon>Pinales</taxon>
        <taxon>Pinaceae</taxon>
        <taxon>Picea</taxon>
    </lineage>
</organism>
<evidence type="ECO:0000313" key="3">
    <source>
        <dbReference type="EMBL" id="KUM49722.1"/>
    </source>
</evidence>
<keyword evidence="2" id="KW-0496">Mitochondrion</keyword>
<protein>
    <submittedName>
        <fullName evidence="2">Uncharacterized protein</fullName>
    </submittedName>
</protein>
<evidence type="ECO:0000313" key="2">
    <source>
        <dbReference type="EMBL" id="KUM48756.1"/>
    </source>
</evidence>
<name>A0A124GNG7_PICGL</name>
<dbReference type="EMBL" id="LKAM01000004">
    <property type="protein sequence ID" value="KUM48756.1"/>
    <property type="molecule type" value="Genomic_DNA"/>
</dbReference>
<geneLocation type="mitochondrion" evidence="2"/>
<evidence type="ECO:0000313" key="1">
    <source>
        <dbReference type="EMBL" id="KUM47223.1"/>
    </source>
</evidence>
<dbReference type="EMBL" id="LKAM01000002">
    <property type="protein sequence ID" value="KUM49722.1"/>
    <property type="molecule type" value="Genomic_DNA"/>
</dbReference>
<dbReference type="AlphaFoldDB" id="A0A124GNG7"/>
<accession>A0A124GNG7</accession>